<dbReference type="Gene3D" id="1.10.630.10">
    <property type="entry name" value="Cytochrome P450"/>
    <property type="match status" value="1"/>
</dbReference>
<dbReference type="Proteomes" id="UP001177140">
    <property type="component" value="Unassembled WGS sequence"/>
</dbReference>
<keyword evidence="6" id="KW-1185">Reference proteome</keyword>
<dbReference type="InterPro" id="IPR036396">
    <property type="entry name" value="Cyt_P450_sf"/>
</dbReference>
<dbReference type="GO" id="GO:0020037">
    <property type="term" value="F:heme binding"/>
    <property type="evidence" value="ECO:0007669"/>
    <property type="project" value="InterPro"/>
</dbReference>
<protein>
    <recommendedName>
        <fullName evidence="7">Cytochrome P450</fullName>
    </recommendedName>
</protein>
<dbReference type="AlphaFoldDB" id="A0AA41SA00"/>
<keyword evidence="3" id="KW-0408">Iron</keyword>
<sequence>MFQPISLSIFTILFFSVIFCLLSKLRRRSENVKLNLPPSPPKIPIIGNIHQLSPLLHQSFYHLSNKYGPLMLLNLGNKPVLVVSSAEMATQILKTDDLFFSSRRLSTKASKVIFCGGNDIALAPYGEYWRKVRKFCVLELLSIKRIQSLKFVREEEVNKVMERITREQGMTINLSEVLFTMLNTIIFRCSLGDNFNKDYIDNFHGLINKAATLIGSMSFEDFFPLLKWVDILNGFQGKLNRTSQEIDTFFNKVIDDHLLSKSKEEHGDNNDKMNFIDLLLLHAAEDNLNLTRDNIKGIIM</sequence>
<dbReference type="GO" id="GO:0004497">
    <property type="term" value="F:monooxygenase activity"/>
    <property type="evidence" value="ECO:0007669"/>
    <property type="project" value="InterPro"/>
</dbReference>
<evidence type="ECO:0000256" key="1">
    <source>
        <dbReference type="ARBA" id="ARBA00010617"/>
    </source>
</evidence>
<keyword evidence="4" id="KW-1133">Transmembrane helix</keyword>
<evidence type="ECO:0000313" key="5">
    <source>
        <dbReference type="EMBL" id="MCL7032941.1"/>
    </source>
</evidence>
<comment type="similarity">
    <text evidence="1">Belongs to the cytochrome P450 family.</text>
</comment>
<name>A0AA41SA00_PAPNU</name>
<dbReference type="Pfam" id="PF00067">
    <property type="entry name" value="p450"/>
    <property type="match status" value="1"/>
</dbReference>
<feature type="transmembrane region" description="Helical" evidence="4">
    <location>
        <begin position="6"/>
        <end position="25"/>
    </location>
</feature>
<dbReference type="InterPro" id="IPR001128">
    <property type="entry name" value="Cyt_P450"/>
</dbReference>
<accession>A0AA41SA00</accession>
<comment type="caution">
    <text evidence="5">The sequence shown here is derived from an EMBL/GenBank/DDBJ whole genome shotgun (WGS) entry which is preliminary data.</text>
</comment>
<evidence type="ECO:0000256" key="3">
    <source>
        <dbReference type="ARBA" id="ARBA00023004"/>
    </source>
</evidence>
<dbReference type="PANTHER" id="PTHR47955">
    <property type="entry name" value="CYTOCHROME P450 FAMILY 71 PROTEIN"/>
    <property type="match status" value="1"/>
</dbReference>
<dbReference type="GO" id="GO:0016705">
    <property type="term" value="F:oxidoreductase activity, acting on paired donors, with incorporation or reduction of molecular oxygen"/>
    <property type="evidence" value="ECO:0007669"/>
    <property type="project" value="InterPro"/>
</dbReference>
<dbReference type="GO" id="GO:0033075">
    <property type="term" value="P:isoquinoline alkaloid biosynthetic process"/>
    <property type="evidence" value="ECO:0007669"/>
    <property type="project" value="UniProtKB-ARBA"/>
</dbReference>
<keyword evidence="2" id="KW-0479">Metal-binding</keyword>
<evidence type="ECO:0000256" key="2">
    <source>
        <dbReference type="ARBA" id="ARBA00022723"/>
    </source>
</evidence>
<evidence type="ECO:0000256" key="4">
    <source>
        <dbReference type="SAM" id="Phobius"/>
    </source>
</evidence>
<proteinExistence type="inferred from homology"/>
<dbReference type="EMBL" id="JAJJMA010128780">
    <property type="protein sequence ID" value="MCL7032941.1"/>
    <property type="molecule type" value="Genomic_DNA"/>
</dbReference>
<dbReference type="PANTHER" id="PTHR47955:SF18">
    <property type="entry name" value="CYTOCHROME P450 71A1-LIKE"/>
    <property type="match status" value="1"/>
</dbReference>
<feature type="non-terminal residue" evidence="5">
    <location>
        <position position="300"/>
    </location>
</feature>
<reference evidence="5" key="1">
    <citation type="submission" date="2022-03" db="EMBL/GenBank/DDBJ databases">
        <title>A functionally conserved STORR gene fusion in Papaver species that diverged 16.8 million years ago.</title>
        <authorList>
            <person name="Catania T."/>
        </authorList>
    </citation>
    <scope>NUCLEOTIDE SEQUENCE</scope>
    <source>
        <strain evidence="5">S-191538</strain>
    </source>
</reference>
<dbReference type="SUPFAM" id="SSF48264">
    <property type="entry name" value="Cytochrome P450"/>
    <property type="match status" value="1"/>
</dbReference>
<evidence type="ECO:0000313" key="6">
    <source>
        <dbReference type="Proteomes" id="UP001177140"/>
    </source>
</evidence>
<keyword evidence="4" id="KW-0812">Transmembrane</keyword>
<organism evidence="5 6">
    <name type="scientific">Papaver nudicaule</name>
    <name type="common">Iceland poppy</name>
    <dbReference type="NCBI Taxonomy" id="74823"/>
    <lineage>
        <taxon>Eukaryota</taxon>
        <taxon>Viridiplantae</taxon>
        <taxon>Streptophyta</taxon>
        <taxon>Embryophyta</taxon>
        <taxon>Tracheophyta</taxon>
        <taxon>Spermatophyta</taxon>
        <taxon>Magnoliopsida</taxon>
        <taxon>Ranunculales</taxon>
        <taxon>Papaveraceae</taxon>
        <taxon>Papaveroideae</taxon>
        <taxon>Papaver</taxon>
    </lineage>
</organism>
<dbReference type="GO" id="GO:0005506">
    <property type="term" value="F:iron ion binding"/>
    <property type="evidence" value="ECO:0007669"/>
    <property type="project" value="InterPro"/>
</dbReference>
<gene>
    <name evidence="5" type="ORF">MKW94_027685</name>
</gene>
<keyword evidence="4" id="KW-0472">Membrane</keyword>
<evidence type="ECO:0008006" key="7">
    <source>
        <dbReference type="Google" id="ProtNLM"/>
    </source>
</evidence>